<protein>
    <recommendedName>
        <fullName evidence="1">RmlD-like substrate binding domain-containing protein</fullName>
    </recommendedName>
</protein>
<dbReference type="PANTHER" id="PTHR43242">
    <property type="entry name" value="NAD(P)-BINDING ROSSMANN-FOLD SUPERFAMILY PROTEIN"/>
    <property type="match status" value="1"/>
</dbReference>
<dbReference type="InterPro" id="IPR036291">
    <property type="entry name" value="NAD(P)-bd_dom_sf"/>
</dbReference>
<dbReference type="Pfam" id="PF04321">
    <property type="entry name" value="RmlD_sub_bind"/>
    <property type="match status" value="1"/>
</dbReference>
<dbReference type="EMBL" id="HBIP01006466">
    <property type="protein sequence ID" value="CAE0488266.1"/>
    <property type="molecule type" value="Transcribed_RNA"/>
</dbReference>
<organism evidence="2">
    <name type="scientific">Dunaliella tertiolecta</name>
    <name type="common">Green alga</name>
    <dbReference type="NCBI Taxonomy" id="3047"/>
    <lineage>
        <taxon>Eukaryota</taxon>
        <taxon>Viridiplantae</taxon>
        <taxon>Chlorophyta</taxon>
        <taxon>core chlorophytes</taxon>
        <taxon>Chlorophyceae</taxon>
        <taxon>CS clade</taxon>
        <taxon>Chlamydomonadales</taxon>
        <taxon>Dunaliellaceae</taxon>
        <taxon>Dunaliella</taxon>
    </lineage>
</organism>
<evidence type="ECO:0000259" key="1">
    <source>
        <dbReference type="Pfam" id="PF04321"/>
    </source>
</evidence>
<evidence type="ECO:0000313" key="2">
    <source>
        <dbReference type="EMBL" id="CAE0488266.1"/>
    </source>
</evidence>
<proteinExistence type="predicted"/>
<dbReference type="CDD" id="cd05254">
    <property type="entry name" value="dTDP_HR_like_SDR_e"/>
    <property type="match status" value="1"/>
</dbReference>
<dbReference type="InterPro" id="IPR029903">
    <property type="entry name" value="RmlD-like-bd"/>
</dbReference>
<dbReference type="PANTHER" id="PTHR43242:SF1">
    <property type="entry name" value="NAD(P)-BINDING ROSSMANN-FOLD SUPERFAMILY PROTEIN"/>
    <property type="match status" value="1"/>
</dbReference>
<dbReference type="AlphaFoldDB" id="A0A7S3QNX6"/>
<dbReference type="SUPFAM" id="SSF51735">
    <property type="entry name" value="NAD(P)-binding Rossmann-fold domains"/>
    <property type="match status" value="1"/>
</dbReference>
<reference evidence="2" key="1">
    <citation type="submission" date="2021-01" db="EMBL/GenBank/DDBJ databases">
        <authorList>
            <person name="Corre E."/>
            <person name="Pelletier E."/>
            <person name="Niang G."/>
            <person name="Scheremetjew M."/>
            <person name="Finn R."/>
            <person name="Kale V."/>
            <person name="Holt S."/>
            <person name="Cochrane G."/>
            <person name="Meng A."/>
            <person name="Brown T."/>
            <person name="Cohen L."/>
        </authorList>
    </citation>
    <scope>NUCLEOTIDE SEQUENCE</scope>
    <source>
        <strain evidence="2">CCMP1320</strain>
    </source>
</reference>
<feature type="domain" description="RmlD-like substrate binding" evidence="1">
    <location>
        <begin position="4"/>
        <end position="317"/>
    </location>
</feature>
<accession>A0A7S3QNX6</accession>
<gene>
    <name evidence="2" type="ORF">DTER00134_LOCUS3330</name>
</gene>
<name>A0A7S3QNX6_DUNTE</name>
<sequence>MPAMKVLIVGGSGYLGQFLIHALAKGPATHQVAFTFSSRTLTKAPANAVACKVDLVSGEGLREAFQEQGPFQAVINCAAVSQPGECEKKPEQARSVNVPSAVLDCLKQQQSEHGTTACLIHFSTDQVYNGSKAWWNEDDVCSPVNVYGQTKLQGEQAIKDRWAHSIILRSSIIYGQEPPEPVDRALFLSWLDKALSDVQSPCPSFFEDEWRCPTYVQDITSLCGKILELESSSPKELAALAGVYNMGGPDRLSRLDMANEVAKVRGYDSSRIRGVASASVSRPVRSPQDISMKSERLESAFGIRFKPFCTALHEIYAQ</sequence>
<dbReference type="Gene3D" id="3.40.50.720">
    <property type="entry name" value="NAD(P)-binding Rossmann-like Domain"/>
    <property type="match status" value="1"/>
</dbReference>